<organism evidence="1">
    <name type="scientific">marine sediment metagenome</name>
    <dbReference type="NCBI Taxonomy" id="412755"/>
    <lineage>
        <taxon>unclassified sequences</taxon>
        <taxon>metagenomes</taxon>
        <taxon>ecological metagenomes</taxon>
    </lineage>
</organism>
<dbReference type="EMBL" id="LAZR01024884">
    <property type="protein sequence ID" value="KKL73689.1"/>
    <property type="molecule type" value="Genomic_DNA"/>
</dbReference>
<protein>
    <submittedName>
        <fullName evidence="1">Uncharacterized protein</fullName>
    </submittedName>
</protein>
<accession>A0A0F9EI68</accession>
<evidence type="ECO:0000313" key="1">
    <source>
        <dbReference type="EMBL" id="KKL73689.1"/>
    </source>
</evidence>
<name>A0A0F9EI68_9ZZZZ</name>
<dbReference type="AlphaFoldDB" id="A0A0F9EI68"/>
<gene>
    <name evidence="1" type="ORF">LCGC14_2072400</name>
</gene>
<comment type="caution">
    <text evidence="1">The sequence shown here is derived from an EMBL/GenBank/DDBJ whole genome shotgun (WGS) entry which is preliminary data.</text>
</comment>
<reference evidence="1" key="1">
    <citation type="journal article" date="2015" name="Nature">
        <title>Complex archaea that bridge the gap between prokaryotes and eukaryotes.</title>
        <authorList>
            <person name="Spang A."/>
            <person name="Saw J.H."/>
            <person name="Jorgensen S.L."/>
            <person name="Zaremba-Niedzwiedzka K."/>
            <person name="Martijn J."/>
            <person name="Lind A.E."/>
            <person name="van Eijk R."/>
            <person name="Schleper C."/>
            <person name="Guy L."/>
            <person name="Ettema T.J."/>
        </authorList>
    </citation>
    <scope>NUCLEOTIDE SEQUENCE</scope>
</reference>
<proteinExistence type="predicted"/>
<sequence length="127" mass="14564">MSEARRRALRLQQIPEFLALLQAALDVDWFKVAFRTHPYERAVPILEMYMNQAHNGNLLDLWPTIKHLGDTDEPQEKQYISMEVLDKENFFSRSISAGNDCASLQCGIDCTLCNTVLKKAERNIHGV</sequence>